<dbReference type="EMBL" id="QNRR01000007">
    <property type="protein sequence ID" value="RBP41329.1"/>
    <property type="molecule type" value="Genomic_DNA"/>
</dbReference>
<feature type="transmembrane region" description="Helical" evidence="1">
    <location>
        <begin position="26"/>
        <end position="48"/>
    </location>
</feature>
<keyword evidence="1" id="KW-0812">Transmembrane</keyword>
<keyword evidence="1" id="KW-1133">Transmembrane helix</keyword>
<reference evidence="2 3" key="1">
    <citation type="submission" date="2018-06" db="EMBL/GenBank/DDBJ databases">
        <title>Genomic Encyclopedia of Type Strains, Phase IV (KMG-IV): sequencing the most valuable type-strain genomes for metagenomic binning, comparative biology and taxonomic classification.</title>
        <authorList>
            <person name="Goeker M."/>
        </authorList>
    </citation>
    <scope>NUCLEOTIDE SEQUENCE [LARGE SCALE GENOMIC DNA]</scope>
    <source>
        <strain evidence="2 3">DSM 25532</strain>
    </source>
</reference>
<comment type="caution">
    <text evidence="2">The sequence shown here is derived from an EMBL/GenBank/DDBJ whole genome shotgun (WGS) entry which is preliminary data.</text>
</comment>
<sequence length="195" mass="21331">MKLLSTSHTIAYVPGRELRLRSRPGLAMCVGFVFFAVLTLGSLVSAVAQGEWGVLWGTLVFAFWAWLIGALVWMEWTDLCVPPIGTGPVTWRDGLKKQTITAERVLGAMVDAHVQPKLHKGPGPTAFLGVWICDASLTKEAGTYPWRRLFSLNAGSYTTEQVQAEFEKMRSALKELGYPDEVALEGKSSSKASNA</sequence>
<feature type="transmembrane region" description="Helical" evidence="1">
    <location>
        <begin position="54"/>
        <end position="74"/>
    </location>
</feature>
<accession>A0A366HI97</accession>
<proteinExistence type="predicted"/>
<dbReference type="Proteomes" id="UP000253426">
    <property type="component" value="Unassembled WGS sequence"/>
</dbReference>
<dbReference type="RefSeq" id="WP_113959967.1">
    <property type="nucleotide sequence ID" value="NZ_QNRR01000007.1"/>
</dbReference>
<evidence type="ECO:0000313" key="2">
    <source>
        <dbReference type="EMBL" id="RBP41329.1"/>
    </source>
</evidence>
<evidence type="ECO:0000256" key="1">
    <source>
        <dbReference type="SAM" id="Phobius"/>
    </source>
</evidence>
<evidence type="ECO:0000313" key="3">
    <source>
        <dbReference type="Proteomes" id="UP000253426"/>
    </source>
</evidence>
<protein>
    <submittedName>
        <fullName evidence="2">Uncharacterized protein</fullName>
    </submittedName>
</protein>
<organism evidence="2 3">
    <name type="scientific">Roseimicrobium gellanilyticum</name>
    <dbReference type="NCBI Taxonomy" id="748857"/>
    <lineage>
        <taxon>Bacteria</taxon>
        <taxon>Pseudomonadati</taxon>
        <taxon>Verrucomicrobiota</taxon>
        <taxon>Verrucomicrobiia</taxon>
        <taxon>Verrucomicrobiales</taxon>
        <taxon>Verrucomicrobiaceae</taxon>
        <taxon>Roseimicrobium</taxon>
    </lineage>
</organism>
<gene>
    <name evidence="2" type="ORF">DES53_107160</name>
</gene>
<dbReference type="OrthoDB" id="9895105at2"/>
<dbReference type="AlphaFoldDB" id="A0A366HI97"/>
<name>A0A366HI97_9BACT</name>
<keyword evidence="1" id="KW-0472">Membrane</keyword>
<keyword evidence="3" id="KW-1185">Reference proteome</keyword>